<dbReference type="SUPFAM" id="SSF51182">
    <property type="entry name" value="RmlC-like cupins"/>
    <property type="match status" value="1"/>
</dbReference>
<dbReference type="CDD" id="cd02210">
    <property type="entry name" value="cupin_BLR2406-like"/>
    <property type="match status" value="1"/>
</dbReference>
<dbReference type="EMBL" id="RJJQ01000010">
    <property type="protein sequence ID" value="RNI21540.1"/>
    <property type="molecule type" value="Genomic_DNA"/>
</dbReference>
<gene>
    <name evidence="2" type="ORF">EFY87_10240</name>
</gene>
<dbReference type="Gene3D" id="2.60.120.10">
    <property type="entry name" value="Jelly Rolls"/>
    <property type="match status" value="1"/>
</dbReference>
<dbReference type="InterPro" id="IPR011051">
    <property type="entry name" value="RmlC_Cupin_sf"/>
</dbReference>
<dbReference type="AlphaFoldDB" id="A0A3M9M7J4"/>
<sequence>MPIEHVPAGSGDGEFIRTPSGALVPAVIDPFHRALHHVAPSGLVGDTGQTTGMRRLEAISGKTVGAKSLWMGQTHVPASTASANHHHGASETAIYVVSGHPRFVFLDVEGGEPREQVVETGPGDYVFVPPYVPHREENPDPDVEAVVVIARTTQEAIVVNLDDLDWSQVTITG</sequence>
<evidence type="ECO:0000313" key="3">
    <source>
        <dbReference type="Proteomes" id="UP000271678"/>
    </source>
</evidence>
<protein>
    <submittedName>
        <fullName evidence="2">Cupin domain-containing protein</fullName>
    </submittedName>
</protein>
<dbReference type="Pfam" id="PF07883">
    <property type="entry name" value="Cupin_2"/>
    <property type="match status" value="1"/>
</dbReference>
<accession>A0A3M9M7J4</accession>
<evidence type="ECO:0000313" key="2">
    <source>
        <dbReference type="EMBL" id="RNI21540.1"/>
    </source>
</evidence>
<dbReference type="OrthoDB" id="3620182at2"/>
<comment type="caution">
    <text evidence="2">The sequence shown here is derived from an EMBL/GenBank/DDBJ whole genome shotgun (WGS) entry which is preliminary data.</text>
</comment>
<evidence type="ECO:0000259" key="1">
    <source>
        <dbReference type="Pfam" id="PF07883"/>
    </source>
</evidence>
<dbReference type="RefSeq" id="WP_123271391.1">
    <property type="nucleotide sequence ID" value="NZ_RJJQ01000010.1"/>
</dbReference>
<keyword evidence="3" id="KW-1185">Reference proteome</keyword>
<dbReference type="Proteomes" id="UP000271678">
    <property type="component" value="Unassembled WGS sequence"/>
</dbReference>
<dbReference type="InterPro" id="IPR052535">
    <property type="entry name" value="Bacilysin_H2HPP_isomerase"/>
</dbReference>
<feature type="domain" description="Cupin type-2" evidence="1">
    <location>
        <begin position="75"/>
        <end position="147"/>
    </location>
</feature>
<dbReference type="PANTHER" id="PTHR40112:SF1">
    <property type="entry name" value="H2HPP ISOMERASE"/>
    <property type="match status" value="1"/>
</dbReference>
<name>A0A3M9M7J4_9MICO</name>
<dbReference type="PANTHER" id="PTHR40112">
    <property type="entry name" value="H2HPP ISOMERASE"/>
    <property type="match status" value="1"/>
</dbReference>
<proteinExistence type="predicted"/>
<organism evidence="2 3">
    <name type="scientific">Flexivirga caeni</name>
    <dbReference type="NCBI Taxonomy" id="2294115"/>
    <lineage>
        <taxon>Bacteria</taxon>
        <taxon>Bacillati</taxon>
        <taxon>Actinomycetota</taxon>
        <taxon>Actinomycetes</taxon>
        <taxon>Micrococcales</taxon>
        <taxon>Dermacoccaceae</taxon>
        <taxon>Flexivirga</taxon>
    </lineage>
</organism>
<reference evidence="2 3" key="1">
    <citation type="submission" date="2018-11" db="EMBL/GenBank/DDBJ databases">
        <title>Draft genome of Simplicispira Flexivirga sp. BO-16.</title>
        <authorList>
            <person name="Im W.T."/>
        </authorList>
    </citation>
    <scope>NUCLEOTIDE SEQUENCE [LARGE SCALE GENOMIC DNA]</scope>
    <source>
        <strain evidence="2 3">BO-16</strain>
    </source>
</reference>
<dbReference type="InterPro" id="IPR014710">
    <property type="entry name" value="RmlC-like_jellyroll"/>
</dbReference>
<dbReference type="InterPro" id="IPR013096">
    <property type="entry name" value="Cupin_2"/>
</dbReference>